<feature type="compositionally biased region" description="Polar residues" evidence="1">
    <location>
        <begin position="269"/>
        <end position="292"/>
    </location>
</feature>
<reference evidence="4" key="2">
    <citation type="submission" date="2012-11" db="EMBL/GenBank/DDBJ databases">
        <authorList>
            <person name="Kuo A."/>
            <person name="Curtis B.A."/>
            <person name="Tanifuji G."/>
            <person name="Burki F."/>
            <person name="Gruber A."/>
            <person name="Irimia M."/>
            <person name="Maruyama S."/>
            <person name="Arias M.C."/>
            <person name="Ball S.G."/>
            <person name="Gile G.H."/>
            <person name="Hirakawa Y."/>
            <person name="Hopkins J.F."/>
            <person name="Rensing S.A."/>
            <person name="Schmutz J."/>
            <person name="Symeonidi A."/>
            <person name="Elias M."/>
            <person name="Eveleigh R.J."/>
            <person name="Herman E.K."/>
            <person name="Klute M.J."/>
            <person name="Nakayama T."/>
            <person name="Obornik M."/>
            <person name="Reyes-Prieto A."/>
            <person name="Armbrust E.V."/>
            <person name="Aves S.J."/>
            <person name="Beiko R.G."/>
            <person name="Coutinho P."/>
            <person name="Dacks J.B."/>
            <person name="Durnford D.G."/>
            <person name="Fast N.M."/>
            <person name="Green B.R."/>
            <person name="Grisdale C."/>
            <person name="Hempe F."/>
            <person name="Henrissat B."/>
            <person name="Hoppner M.P."/>
            <person name="Ishida K.-I."/>
            <person name="Kim E."/>
            <person name="Koreny L."/>
            <person name="Kroth P.G."/>
            <person name="Liu Y."/>
            <person name="Malik S.-B."/>
            <person name="Maier U.G."/>
            <person name="McRose D."/>
            <person name="Mock T."/>
            <person name="Neilson J.A."/>
            <person name="Onodera N.T."/>
            <person name="Poole A.M."/>
            <person name="Pritham E.J."/>
            <person name="Richards T.A."/>
            <person name="Rocap G."/>
            <person name="Roy S.W."/>
            <person name="Sarai C."/>
            <person name="Schaack S."/>
            <person name="Shirato S."/>
            <person name="Slamovits C.H."/>
            <person name="Spencer D.F."/>
            <person name="Suzuki S."/>
            <person name="Worden A.Z."/>
            <person name="Zauner S."/>
            <person name="Barry K."/>
            <person name="Bell C."/>
            <person name="Bharti A.K."/>
            <person name="Crow J.A."/>
            <person name="Grimwood J."/>
            <person name="Kramer R."/>
            <person name="Lindquist E."/>
            <person name="Lucas S."/>
            <person name="Salamov A."/>
            <person name="McFadden G.I."/>
            <person name="Lane C.E."/>
            <person name="Keeling P.J."/>
            <person name="Gray M.W."/>
            <person name="Grigoriev I.V."/>
            <person name="Archibald J.M."/>
        </authorList>
    </citation>
    <scope>NUCLEOTIDE SEQUENCE</scope>
    <source>
        <strain evidence="4">CCMP2712</strain>
    </source>
</reference>
<gene>
    <name evidence="2" type="ORF">GUITHDRAFT_108981</name>
</gene>
<evidence type="ECO:0000313" key="3">
    <source>
        <dbReference type="EnsemblProtists" id="EKX44933"/>
    </source>
</evidence>
<feature type="compositionally biased region" description="Basic and acidic residues" evidence="1">
    <location>
        <begin position="366"/>
        <end position="377"/>
    </location>
</feature>
<feature type="region of interest" description="Disordered" evidence="1">
    <location>
        <begin position="269"/>
        <end position="463"/>
    </location>
</feature>
<dbReference type="RefSeq" id="XP_005831913.1">
    <property type="nucleotide sequence ID" value="XM_005831856.1"/>
</dbReference>
<organism evidence="2">
    <name type="scientific">Guillardia theta (strain CCMP2712)</name>
    <name type="common">Cryptophyte</name>
    <dbReference type="NCBI Taxonomy" id="905079"/>
    <lineage>
        <taxon>Eukaryota</taxon>
        <taxon>Cryptophyceae</taxon>
        <taxon>Pyrenomonadales</taxon>
        <taxon>Geminigeraceae</taxon>
        <taxon>Guillardia</taxon>
    </lineage>
</organism>
<reference evidence="3" key="3">
    <citation type="submission" date="2016-03" db="UniProtKB">
        <authorList>
            <consortium name="EnsemblProtists"/>
        </authorList>
    </citation>
    <scope>IDENTIFICATION</scope>
</reference>
<dbReference type="PaxDb" id="55529-EKX44933"/>
<dbReference type="EMBL" id="JH993001">
    <property type="protein sequence ID" value="EKX44933.1"/>
    <property type="molecule type" value="Genomic_DNA"/>
</dbReference>
<feature type="compositionally biased region" description="Basic and acidic residues" evidence="1">
    <location>
        <begin position="503"/>
        <end position="523"/>
    </location>
</feature>
<dbReference type="GeneID" id="17301720"/>
<feature type="compositionally biased region" description="Basic and acidic residues" evidence="1">
    <location>
        <begin position="427"/>
        <end position="454"/>
    </location>
</feature>
<feature type="compositionally biased region" description="Polar residues" evidence="1">
    <location>
        <begin position="321"/>
        <end position="332"/>
    </location>
</feature>
<feature type="compositionally biased region" description="Basic and acidic residues" evidence="1">
    <location>
        <begin position="532"/>
        <end position="551"/>
    </location>
</feature>
<feature type="compositionally biased region" description="Basic and acidic residues" evidence="1">
    <location>
        <begin position="601"/>
        <end position="612"/>
    </location>
</feature>
<dbReference type="OMA" id="MVNELCA"/>
<dbReference type="AlphaFoldDB" id="L1J8Q7"/>
<evidence type="ECO:0000313" key="4">
    <source>
        <dbReference type="Proteomes" id="UP000011087"/>
    </source>
</evidence>
<name>L1J8Q7_GUITC</name>
<proteinExistence type="predicted"/>
<evidence type="ECO:0000313" key="2">
    <source>
        <dbReference type="EMBL" id="EKX44933.1"/>
    </source>
</evidence>
<feature type="compositionally biased region" description="Basic and acidic residues" evidence="1">
    <location>
        <begin position="386"/>
        <end position="401"/>
    </location>
</feature>
<keyword evidence="4" id="KW-1185">Reference proteome</keyword>
<feature type="compositionally biased region" description="Polar residues" evidence="1">
    <location>
        <begin position="340"/>
        <end position="365"/>
    </location>
</feature>
<feature type="region of interest" description="Disordered" evidence="1">
    <location>
        <begin position="478"/>
        <end position="618"/>
    </location>
</feature>
<sequence>MYNLMGSTAAQSLPQSLANPSFTSMNQFSGQNNMAQDKLTALARALGLNQQGNIPGNEISQNQFSAAQALSQAQQSLMQKAQQSSPDFAQAQLVQQNMLALAQLQAQSQLQNQGGLLQSIPASYSAQQGVQNINGVQDLMNQLMQRQAVAHGGTGHQSLMSMALQGIFQQSSPQIRMLLQLQQLQQAQYMQQQQQQQLQMQQMQQQLQIPQQMQLQQEQQIQQLLQMHMQASAQQAQPVTFNLQPQPMQEQTHMSLPNQFQAHVPISSAQQELQPTSQQQMHQASMPSQSVKLNEKEHNIQQQAEASTARNLTDSSHRDTQQQPVSTASSQESQRRDQVFVSNGKFNITMATSDGVTKSKTNSNETPRDELDESKSGKKEKKLSKHSKENDKSLNDIKSAKESSAQRPPKPAERQPSNSVSTADAAISDRKGSSEGEHQGKSLEEDKQPVHDPGNKLAAPSRHVNDGLAAFVSAGTLQSSVVDGTGKEEARNGSLSSLPEEAADGHQEEANRKRKEESDAKEQKKAKKIKLKREAGDKEGQEDGHDGEAGEKKKKKKKKDKDTNVNAAHSNEKKTVGEAEAGESVAGKEDLAADGGGSIAKQEHSDDSRQESKTIAFRRKVEIVDDVDD</sequence>
<evidence type="ECO:0000256" key="1">
    <source>
        <dbReference type="SAM" id="MobiDB-lite"/>
    </source>
</evidence>
<dbReference type="Proteomes" id="UP000011087">
    <property type="component" value="Unassembled WGS sequence"/>
</dbReference>
<dbReference type="KEGG" id="gtt:GUITHDRAFT_108981"/>
<dbReference type="HOGENOM" id="CLU_435106_0_0_1"/>
<dbReference type="EnsemblProtists" id="EKX44933">
    <property type="protein sequence ID" value="EKX44933"/>
    <property type="gene ID" value="GUITHDRAFT_108981"/>
</dbReference>
<reference evidence="2 4" key="1">
    <citation type="journal article" date="2012" name="Nature">
        <title>Algal genomes reveal evolutionary mosaicism and the fate of nucleomorphs.</title>
        <authorList>
            <consortium name="DOE Joint Genome Institute"/>
            <person name="Curtis B.A."/>
            <person name="Tanifuji G."/>
            <person name="Burki F."/>
            <person name="Gruber A."/>
            <person name="Irimia M."/>
            <person name="Maruyama S."/>
            <person name="Arias M.C."/>
            <person name="Ball S.G."/>
            <person name="Gile G.H."/>
            <person name="Hirakawa Y."/>
            <person name="Hopkins J.F."/>
            <person name="Kuo A."/>
            <person name="Rensing S.A."/>
            <person name="Schmutz J."/>
            <person name="Symeonidi A."/>
            <person name="Elias M."/>
            <person name="Eveleigh R.J."/>
            <person name="Herman E.K."/>
            <person name="Klute M.J."/>
            <person name="Nakayama T."/>
            <person name="Obornik M."/>
            <person name="Reyes-Prieto A."/>
            <person name="Armbrust E.V."/>
            <person name="Aves S.J."/>
            <person name="Beiko R.G."/>
            <person name="Coutinho P."/>
            <person name="Dacks J.B."/>
            <person name="Durnford D.G."/>
            <person name="Fast N.M."/>
            <person name="Green B.R."/>
            <person name="Grisdale C.J."/>
            <person name="Hempel F."/>
            <person name="Henrissat B."/>
            <person name="Hoppner M.P."/>
            <person name="Ishida K."/>
            <person name="Kim E."/>
            <person name="Koreny L."/>
            <person name="Kroth P.G."/>
            <person name="Liu Y."/>
            <person name="Malik S.B."/>
            <person name="Maier U.G."/>
            <person name="McRose D."/>
            <person name="Mock T."/>
            <person name="Neilson J.A."/>
            <person name="Onodera N.T."/>
            <person name="Poole A.M."/>
            <person name="Pritham E.J."/>
            <person name="Richards T.A."/>
            <person name="Rocap G."/>
            <person name="Roy S.W."/>
            <person name="Sarai C."/>
            <person name="Schaack S."/>
            <person name="Shirato S."/>
            <person name="Slamovits C.H."/>
            <person name="Spencer D.F."/>
            <person name="Suzuki S."/>
            <person name="Worden A.Z."/>
            <person name="Zauner S."/>
            <person name="Barry K."/>
            <person name="Bell C."/>
            <person name="Bharti A.K."/>
            <person name="Crow J.A."/>
            <person name="Grimwood J."/>
            <person name="Kramer R."/>
            <person name="Lindquist E."/>
            <person name="Lucas S."/>
            <person name="Salamov A."/>
            <person name="McFadden G.I."/>
            <person name="Lane C.E."/>
            <person name="Keeling P.J."/>
            <person name="Gray M.W."/>
            <person name="Grigoriev I.V."/>
            <person name="Archibald J.M."/>
        </authorList>
    </citation>
    <scope>NUCLEOTIDE SEQUENCE</scope>
    <source>
        <strain evidence="2 4">CCMP2712</strain>
    </source>
</reference>
<protein>
    <submittedName>
        <fullName evidence="2 3">Uncharacterized protein</fullName>
    </submittedName>
</protein>
<feature type="compositionally biased region" description="Polar residues" evidence="1">
    <location>
        <begin position="300"/>
        <end position="314"/>
    </location>
</feature>
<accession>L1J8Q7</accession>